<dbReference type="Pfam" id="PF26253">
    <property type="entry name" value="RdRP_head"/>
    <property type="match status" value="1"/>
</dbReference>
<name>A0A540M107_MALBA</name>
<evidence type="ECO:0000256" key="4">
    <source>
        <dbReference type="ARBA" id="ARBA00022695"/>
    </source>
</evidence>
<evidence type="ECO:0000256" key="8">
    <source>
        <dbReference type="RuleBase" id="RU363098"/>
    </source>
</evidence>
<dbReference type="Pfam" id="PF26250">
    <property type="entry name" value="RRM_RdRP1_2"/>
    <property type="match status" value="1"/>
</dbReference>
<dbReference type="STRING" id="106549.A0A540M107"/>
<feature type="domain" description="RDRP C-terminal head" evidence="12">
    <location>
        <begin position="512"/>
        <end position="651"/>
    </location>
</feature>
<dbReference type="AlphaFoldDB" id="A0A540M107"/>
<keyword evidence="6 8" id="KW-0943">RNA-mediated gene silencing</keyword>
<evidence type="ECO:0000256" key="6">
    <source>
        <dbReference type="ARBA" id="ARBA00023158"/>
    </source>
</evidence>
<dbReference type="GO" id="GO:0003723">
    <property type="term" value="F:RNA binding"/>
    <property type="evidence" value="ECO:0007669"/>
    <property type="project" value="UniProtKB-KW"/>
</dbReference>
<evidence type="ECO:0000313" key="14">
    <source>
        <dbReference type="Proteomes" id="UP000315295"/>
    </source>
</evidence>
<evidence type="ECO:0000259" key="11">
    <source>
        <dbReference type="Pfam" id="PF26250"/>
    </source>
</evidence>
<keyword evidence="14" id="KW-1185">Reference proteome</keyword>
<organism evidence="13 14">
    <name type="scientific">Malus baccata</name>
    <name type="common">Siberian crab apple</name>
    <name type="synonym">Pyrus baccata</name>
    <dbReference type="NCBI Taxonomy" id="106549"/>
    <lineage>
        <taxon>Eukaryota</taxon>
        <taxon>Viridiplantae</taxon>
        <taxon>Streptophyta</taxon>
        <taxon>Embryophyta</taxon>
        <taxon>Tracheophyta</taxon>
        <taxon>Spermatophyta</taxon>
        <taxon>Magnoliopsida</taxon>
        <taxon>eudicotyledons</taxon>
        <taxon>Gunneridae</taxon>
        <taxon>Pentapetalae</taxon>
        <taxon>rosids</taxon>
        <taxon>fabids</taxon>
        <taxon>Rosales</taxon>
        <taxon>Rosaceae</taxon>
        <taxon>Amygdaloideae</taxon>
        <taxon>Maleae</taxon>
        <taxon>Malus</taxon>
    </lineage>
</organism>
<dbReference type="GO" id="GO:0031380">
    <property type="term" value="C:nuclear RNA-directed RNA polymerase complex"/>
    <property type="evidence" value="ECO:0007669"/>
    <property type="project" value="TreeGrafter"/>
</dbReference>
<feature type="domain" description="RDR1/2-like RRM" evidence="11">
    <location>
        <begin position="4"/>
        <end position="85"/>
    </location>
</feature>
<gene>
    <name evidence="13" type="ORF">C1H46_021982</name>
</gene>
<dbReference type="Pfam" id="PF05183">
    <property type="entry name" value="RdRP"/>
    <property type="match status" value="1"/>
</dbReference>
<keyword evidence="3 8" id="KW-0808">Transferase</keyword>
<dbReference type="InterPro" id="IPR057590">
    <property type="entry name" value="PH_RDR1/2-like"/>
</dbReference>
<evidence type="ECO:0000256" key="2">
    <source>
        <dbReference type="ARBA" id="ARBA00022484"/>
    </source>
</evidence>
<evidence type="ECO:0000256" key="3">
    <source>
        <dbReference type="ARBA" id="ARBA00022679"/>
    </source>
</evidence>
<protein>
    <recommendedName>
        <fullName evidence="8">RNA-dependent RNA polymerase</fullName>
        <ecNumber evidence="8">2.7.7.48</ecNumber>
    </recommendedName>
</protein>
<dbReference type="GO" id="GO:0030422">
    <property type="term" value="P:siRNA processing"/>
    <property type="evidence" value="ECO:0007669"/>
    <property type="project" value="TreeGrafter"/>
</dbReference>
<comment type="catalytic activity">
    <reaction evidence="7 8">
        <text>RNA(n) + a ribonucleoside 5'-triphosphate = RNA(n+1) + diphosphate</text>
        <dbReference type="Rhea" id="RHEA:21248"/>
        <dbReference type="Rhea" id="RHEA-COMP:14527"/>
        <dbReference type="Rhea" id="RHEA-COMP:17342"/>
        <dbReference type="ChEBI" id="CHEBI:33019"/>
        <dbReference type="ChEBI" id="CHEBI:61557"/>
        <dbReference type="ChEBI" id="CHEBI:140395"/>
        <dbReference type="EC" id="2.7.7.48"/>
    </reaction>
</comment>
<feature type="domain" description="RDR1/2-like PH-like" evidence="10">
    <location>
        <begin position="102"/>
        <end position="251"/>
    </location>
</feature>
<comment type="similarity">
    <text evidence="1 8">Belongs to the RdRP family.</text>
</comment>
<sequence>MSRTIRLYGFPSGVTAEAVVRLLENETGSGSVYAVRLRKAKDGRRYYAIVQFDTTRNAEFIHDMANAKNLYYGASYLQSWEVAHDIVPNPRVSLHTFENIKLDFGCKIATNKLFSFWNMNNVSVDFGIGLRKLVCRLKYDALEYMLELSYENIWQIELHRTRGRAAKHLLIQMYGAPRISKKVIRSSGQAYEDHILNYFMDCDDQWVRTTDFTPSRAIGQSFALSLELPHSLKLPDFRENFPGYEEIEGNLVLEIGPPYSCNPSLGPMVFPPRGVNVPYDILFKLHSLLQLGHTVSASNQQFIIEGKVVVAKNPCLHPGDVRVLKAVDVPELYHMVDCVVFPQKGPRPHPNECSGSDLDGDIYYVCWDKELIPRKQIKPMDYTPAPPIELDHDVTIEEVEEYFVNYMVNDSLGIIANAHTVFADKDPLKAMSKECIELAKLFSIAVDFPKTGVPAVIPPQLYAKEYPDFMEKLDKPTYQSSNVIGDLFREVKDIAPHEGSITPFTRRVAKRSYDPDMEVDGFEDYIEDAIYYKGNYDYKLGNLMDYYGIKTEAEILSGSVMRMSKSFNKRRDAESINVAVRSLRKEARAWFNEKGTGLDSGADDVYAKASAWYHVTYHPDYFGTYNEGLNRDHFISFPWCVYDKLVLIKKDKASIQLSSLGRQFWDGLHLS</sequence>
<evidence type="ECO:0000259" key="10">
    <source>
        <dbReference type="Pfam" id="PF24823"/>
    </source>
</evidence>
<dbReference type="EMBL" id="VIEB01000393">
    <property type="protein sequence ID" value="TQD92421.1"/>
    <property type="molecule type" value="Genomic_DNA"/>
</dbReference>
<reference evidence="13 14" key="1">
    <citation type="journal article" date="2019" name="G3 (Bethesda)">
        <title>Sequencing of a Wild Apple (Malus baccata) Genome Unravels the Differences Between Cultivated and Wild Apple Species Regarding Disease Resistance and Cold Tolerance.</title>
        <authorList>
            <person name="Chen X."/>
        </authorList>
    </citation>
    <scope>NUCLEOTIDE SEQUENCE [LARGE SCALE GENOMIC DNA]</scope>
    <source>
        <strain evidence="14">cv. Shandingzi</strain>
        <tissue evidence="13">Leaves</tissue>
    </source>
</reference>
<proteinExistence type="inferred from homology"/>
<evidence type="ECO:0000313" key="13">
    <source>
        <dbReference type="EMBL" id="TQD92421.1"/>
    </source>
</evidence>
<dbReference type="PANTHER" id="PTHR23079">
    <property type="entry name" value="RNA-DEPENDENT RNA POLYMERASE"/>
    <property type="match status" value="1"/>
</dbReference>
<dbReference type="InterPro" id="IPR058752">
    <property type="entry name" value="RDRP_C_head"/>
</dbReference>
<dbReference type="EC" id="2.7.7.48" evidence="8"/>
<evidence type="ECO:0000256" key="1">
    <source>
        <dbReference type="ARBA" id="ARBA00005762"/>
    </source>
</evidence>
<dbReference type="PANTHER" id="PTHR23079:SF1">
    <property type="entry name" value="RNA-DEPENDENT RNA POLYMERASE 1"/>
    <property type="match status" value="1"/>
</dbReference>
<comment type="function">
    <text evidence="8">Probably involved in the RNA silencing pathway and required for the generation of small interfering RNAs (siRNAs).</text>
</comment>
<evidence type="ECO:0000256" key="5">
    <source>
        <dbReference type="ARBA" id="ARBA00022884"/>
    </source>
</evidence>
<dbReference type="Pfam" id="PF24823">
    <property type="entry name" value="PH_RDR2"/>
    <property type="match status" value="1"/>
</dbReference>
<dbReference type="InterPro" id="IPR007855">
    <property type="entry name" value="RDRP"/>
</dbReference>
<keyword evidence="4 8" id="KW-0548">Nucleotidyltransferase</keyword>
<evidence type="ECO:0000256" key="7">
    <source>
        <dbReference type="ARBA" id="ARBA00048744"/>
    </source>
</evidence>
<dbReference type="InterPro" id="IPR058763">
    <property type="entry name" value="RRM_RDR1/2-like"/>
</dbReference>
<feature type="domain" description="RDRP core" evidence="9">
    <location>
        <begin position="298"/>
        <end position="491"/>
    </location>
</feature>
<accession>A0A540M107</accession>
<dbReference type="Proteomes" id="UP000315295">
    <property type="component" value="Unassembled WGS sequence"/>
</dbReference>
<evidence type="ECO:0000259" key="9">
    <source>
        <dbReference type="Pfam" id="PF05183"/>
    </source>
</evidence>
<keyword evidence="5 8" id="KW-0694">RNA-binding</keyword>
<keyword evidence="2 8" id="KW-0696">RNA-directed RNA polymerase</keyword>
<comment type="caution">
    <text evidence="13">The sequence shown here is derived from an EMBL/GenBank/DDBJ whole genome shotgun (WGS) entry which is preliminary data.</text>
</comment>
<dbReference type="GO" id="GO:0003968">
    <property type="term" value="F:RNA-directed RNA polymerase activity"/>
    <property type="evidence" value="ECO:0007669"/>
    <property type="project" value="UniProtKB-KW"/>
</dbReference>
<evidence type="ECO:0000259" key="12">
    <source>
        <dbReference type="Pfam" id="PF26253"/>
    </source>
</evidence>
<dbReference type="InterPro" id="IPR057596">
    <property type="entry name" value="RDRP_core"/>
</dbReference>